<evidence type="ECO:0000256" key="1">
    <source>
        <dbReference type="SAM" id="MobiDB-lite"/>
    </source>
</evidence>
<evidence type="ECO:0000313" key="3">
    <source>
        <dbReference type="Proteomes" id="UP001054945"/>
    </source>
</evidence>
<keyword evidence="3" id="KW-1185">Reference proteome</keyword>
<name>A0AAV4UCC5_CAEEX</name>
<proteinExistence type="predicted"/>
<dbReference type="Proteomes" id="UP001054945">
    <property type="component" value="Unassembled WGS sequence"/>
</dbReference>
<feature type="region of interest" description="Disordered" evidence="1">
    <location>
        <begin position="1"/>
        <end position="23"/>
    </location>
</feature>
<protein>
    <submittedName>
        <fullName evidence="2">Uncharacterized protein</fullName>
    </submittedName>
</protein>
<comment type="caution">
    <text evidence="2">The sequence shown here is derived from an EMBL/GenBank/DDBJ whole genome shotgun (WGS) entry which is preliminary data.</text>
</comment>
<dbReference type="AlphaFoldDB" id="A0AAV4UCC5"/>
<evidence type="ECO:0000313" key="2">
    <source>
        <dbReference type="EMBL" id="GIY55443.1"/>
    </source>
</evidence>
<reference evidence="2 3" key="1">
    <citation type="submission" date="2021-06" db="EMBL/GenBank/DDBJ databases">
        <title>Caerostris extrusa draft genome.</title>
        <authorList>
            <person name="Kono N."/>
            <person name="Arakawa K."/>
        </authorList>
    </citation>
    <scope>NUCLEOTIDE SEQUENCE [LARGE SCALE GENOMIC DNA]</scope>
</reference>
<organism evidence="2 3">
    <name type="scientific">Caerostris extrusa</name>
    <name type="common">Bark spider</name>
    <name type="synonym">Caerostris bankana</name>
    <dbReference type="NCBI Taxonomy" id="172846"/>
    <lineage>
        <taxon>Eukaryota</taxon>
        <taxon>Metazoa</taxon>
        <taxon>Ecdysozoa</taxon>
        <taxon>Arthropoda</taxon>
        <taxon>Chelicerata</taxon>
        <taxon>Arachnida</taxon>
        <taxon>Araneae</taxon>
        <taxon>Araneomorphae</taxon>
        <taxon>Entelegynae</taxon>
        <taxon>Araneoidea</taxon>
        <taxon>Araneidae</taxon>
        <taxon>Caerostris</taxon>
    </lineage>
</organism>
<accession>A0AAV4UCC5</accession>
<dbReference type="EMBL" id="BPLR01012642">
    <property type="protein sequence ID" value="GIY55443.1"/>
    <property type="molecule type" value="Genomic_DNA"/>
</dbReference>
<gene>
    <name evidence="2" type="ORF">CEXT_806441</name>
</gene>
<sequence length="182" mass="20695">MFNRTLRIQGGSPQKGSGGSLIASSEEKDRALRGVDGKEGCFLPPLAKRPELTFNYFISFQTILKREGTRRDLKTFASSKPKHSPDLVHHPLTSFDKTENITALHTKQKTFRKPLLLFPIPTRVSVTHNRNLRTCYRFQLKTSLCDVHFKMAYKSVVGWWGGMFNRRVRFQGGSPKKGAVDL</sequence>